<dbReference type="Pfam" id="PF00462">
    <property type="entry name" value="Glutaredoxin"/>
    <property type="match status" value="1"/>
</dbReference>
<evidence type="ECO:0000256" key="6">
    <source>
        <dbReference type="ARBA" id="ARBA00023157"/>
    </source>
</evidence>
<comment type="similarity">
    <text evidence="2">Belongs to the glutaredoxin family.</text>
</comment>
<evidence type="ECO:0000313" key="9">
    <source>
        <dbReference type="EMBL" id="CRL59845.1"/>
    </source>
</evidence>
<sequence>MSVILYTKPNCVQCSATERALKQKNIPFVAVDLTQDTQALAHIVSMGYRQVPVVVHGDQHWSGFCPDKIRQITF</sequence>
<dbReference type="NCBIfam" id="TIGR02194">
    <property type="entry name" value="GlrX_NrdH"/>
    <property type="match status" value="1"/>
</dbReference>
<dbReference type="AlphaFoldDB" id="A0A0G4Q1X8"/>
<accession>A0A0G4Q1X8</accession>
<evidence type="ECO:0000256" key="4">
    <source>
        <dbReference type="ARBA" id="ARBA00022448"/>
    </source>
</evidence>
<dbReference type="RefSeq" id="WP_072062957.1">
    <property type="nucleotide sequence ID" value="NZ_CVRY01000001.1"/>
</dbReference>
<dbReference type="PANTHER" id="PTHR34386:SF1">
    <property type="entry name" value="GLUTAREDOXIN-LIKE PROTEIN NRDH"/>
    <property type="match status" value="1"/>
</dbReference>
<keyword evidence="4" id="KW-0813">Transport</keyword>
<proteinExistence type="inferred from homology"/>
<dbReference type="GO" id="GO:0009055">
    <property type="term" value="F:electron transfer activity"/>
    <property type="evidence" value="ECO:0007669"/>
    <property type="project" value="TreeGrafter"/>
</dbReference>
<comment type="function">
    <text evidence="1">Electron transport system for the ribonucleotide reductase system NrdEF.</text>
</comment>
<evidence type="ECO:0000256" key="2">
    <source>
        <dbReference type="ARBA" id="ARBA00007787"/>
    </source>
</evidence>
<dbReference type="InterPro" id="IPR011909">
    <property type="entry name" value="GlrX_NrdH"/>
</dbReference>
<dbReference type="InterPro" id="IPR051548">
    <property type="entry name" value="Grx-like_ET"/>
</dbReference>
<dbReference type="EMBL" id="CVRY01000001">
    <property type="protein sequence ID" value="CRL59845.1"/>
    <property type="molecule type" value="Genomic_DNA"/>
</dbReference>
<evidence type="ECO:0000259" key="8">
    <source>
        <dbReference type="Pfam" id="PF00462"/>
    </source>
</evidence>
<keyword evidence="7" id="KW-0676">Redox-active center</keyword>
<dbReference type="GO" id="GO:0045454">
    <property type="term" value="P:cell redox homeostasis"/>
    <property type="evidence" value="ECO:0007669"/>
    <property type="project" value="InterPro"/>
</dbReference>
<dbReference type="Gene3D" id="3.40.30.10">
    <property type="entry name" value="Glutaredoxin"/>
    <property type="match status" value="1"/>
</dbReference>
<evidence type="ECO:0000256" key="5">
    <source>
        <dbReference type="ARBA" id="ARBA00022982"/>
    </source>
</evidence>
<gene>
    <name evidence="9" type="primary">nrdH</name>
    <name evidence="9" type="ORF">BN1804_00658</name>
</gene>
<dbReference type="InterPro" id="IPR036249">
    <property type="entry name" value="Thioredoxin-like_sf"/>
</dbReference>
<keyword evidence="6" id="KW-1015">Disulfide bond</keyword>
<name>A0A0G4Q1X8_9GAMM</name>
<reference evidence="10" key="1">
    <citation type="submission" date="2015-06" db="EMBL/GenBank/DDBJ databases">
        <authorList>
            <person name="Urmite Genomes"/>
        </authorList>
    </citation>
    <scope>NUCLEOTIDE SEQUENCE [LARGE SCALE GENOMIC DNA]</scope>
    <source>
        <strain evidence="10">CSUR P1867</strain>
    </source>
</reference>
<feature type="domain" description="Glutaredoxin" evidence="8">
    <location>
        <begin position="3"/>
        <end position="61"/>
    </location>
</feature>
<evidence type="ECO:0000256" key="3">
    <source>
        <dbReference type="ARBA" id="ARBA00017945"/>
    </source>
</evidence>
<dbReference type="CDD" id="cd02976">
    <property type="entry name" value="NrdH"/>
    <property type="match status" value="1"/>
</dbReference>
<dbReference type="InterPro" id="IPR002109">
    <property type="entry name" value="Glutaredoxin"/>
</dbReference>
<dbReference type="PROSITE" id="PS51354">
    <property type="entry name" value="GLUTAREDOXIN_2"/>
    <property type="match status" value="1"/>
</dbReference>
<organism evidence="9 10">
    <name type="scientific">Proteus penneri</name>
    <dbReference type="NCBI Taxonomy" id="102862"/>
    <lineage>
        <taxon>Bacteria</taxon>
        <taxon>Pseudomonadati</taxon>
        <taxon>Pseudomonadota</taxon>
        <taxon>Gammaproteobacteria</taxon>
        <taxon>Enterobacterales</taxon>
        <taxon>Morganellaceae</taxon>
        <taxon>Proteus</taxon>
    </lineage>
</organism>
<protein>
    <recommendedName>
        <fullName evidence="3">Glutaredoxin-like protein NrdH</fullName>
    </recommendedName>
</protein>
<dbReference type="Proteomes" id="UP000183920">
    <property type="component" value="Unassembled WGS sequence"/>
</dbReference>
<dbReference type="SUPFAM" id="SSF52833">
    <property type="entry name" value="Thioredoxin-like"/>
    <property type="match status" value="1"/>
</dbReference>
<evidence type="ECO:0000256" key="7">
    <source>
        <dbReference type="ARBA" id="ARBA00023284"/>
    </source>
</evidence>
<keyword evidence="5" id="KW-0249">Electron transport</keyword>
<dbReference type="PANTHER" id="PTHR34386">
    <property type="entry name" value="GLUTAREDOXIN"/>
    <property type="match status" value="1"/>
</dbReference>
<evidence type="ECO:0000313" key="10">
    <source>
        <dbReference type="Proteomes" id="UP000183920"/>
    </source>
</evidence>
<evidence type="ECO:0000256" key="1">
    <source>
        <dbReference type="ARBA" id="ARBA00002292"/>
    </source>
</evidence>